<reference evidence="1 2" key="1">
    <citation type="submission" date="2018-06" db="EMBL/GenBank/DDBJ databases">
        <authorList>
            <consortium name="Pathogen Informatics"/>
            <person name="Doyle S."/>
        </authorList>
    </citation>
    <scope>NUCLEOTIDE SEQUENCE [LARGE SCALE GENOMIC DNA]</scope>
    <source>
        <strain evidence="1 2">NCTC13294</strain>
    </source>
</reference>
<dbReference type="Pfam" id="PF13344">
    <property type="entry name" value="Hydrolase_6"/>
    <property type="match status" value="1"/>
</dbReference>
<dbReference type="InterPro" id="IPR006357">
    <property type="entry name" value="HAD-SF_hydro_IIA"/>
</dbReference>
<dbReference type="NCBIfam" id="TIGR01459">
    <property type="entry name" value="HAD-SF-IIA-hyp4"/>
    <property type="match status" value="1"/>
</dbReference>
<dbReference type="InterPro" id="IPR023214">
    <property type="entry name" value="HAD_sf"/>
</dbReference>
<dbReference type="PANTHER" id="PTHR19288:SF90">
    <property type="entry name" value="OS08G0542600 PROTEIN"/>
    <property type="match status" value="1"/>
</dbReference>
<dbReference type="GO" id="GO:0016791">
    <property type="term" value="F:phosphatase activity"/>
    <property type="evidence" value="ECO:0007669"/>
    <property type="project" value="TreeGrafter"/>
</dbReference>
<dbReference type="InterPro" id="IPR036412">
    <property type="entry name" value="HAD-like_sf"/>
</dbReference>
<accession>A0A381E5N8</accession>
<keyword evidence="2" id="KW-1185">Reference proteome</keyword>
<evidence type="ECO:0000313" key="2">
    <source>
        <dbReference type="Proteomes" id="UP000254572"/>
    </source>
</evidence>
<dbReference type="Gene3D" id="3.40.50.1000">
    <property type="entry name" value="HAD superfamily/HAD-like"/>
    <property type="match status" value="2"/>
</dbReference>
<dbReference type="RefSeq" id="WP_115611397.1">
    <property type="nucleotide sequence ID" value="NZ_JBHLZC010000001.1"/>
</dbReference>
<dbReference type="OrthoDB" id="148966at2"/>
<dbReference type="Proteomes" id="UP000254572">
    <property type="component" value="Unassembled WGS sequence"/>
</dbReference>
<dbReference type="GO" id="GO:0005737">
    <property type="term" value="C:cytoplasm"/>
    <property type="evidence" value="ECO:0007669"/>
    <property type="project" value="TreeGrafter"/>
</dbReference>
<dbReference type="EMBL" id="UFUW01000001">
    <property type="protein sequence ID" value="SUX21672.1"/>
    <property type="molecule type" value="Genomic_DNA"/>
</dbReference>
<sequence length="299" mass="33109">MPALNAYRQLEDIRYRLPTYHPHDRAPQHADNVLAIADEFDVFWFDAFGVLNVGPVAIDGAVQAVAALRAQGKRVFVLSNAASVGKPHMVERFAGLGYDFSAEEIVTSRDAVLAMLADYPRDMTWGLIGLADRQQDLDALGLRVIHQSDAYFHECVDGYLFLATADWDAARQQALVAALDARPRPIILGNPDLIAPMPDHISYEPGSYILTLPDALFANVRVCGKPYPAIYDIAVRRLDHYESTRTLMCGDTLHTDILGGNAYGVRTALFTAHGFYRGLDYAHYIKDSGISPDYILPQL</sequence>
<organism evidence="1 2">
    <name type="scientific">Cardiobacterium valvarum</name>
    <dbReference type="NCBI Taxonomy" id="194702"/>
    <lineage>
        <taxon>Bacteria</taxon>
        <taxon>Pseudomonadati</taxon>
        <taxon>Pseudomonadota</taxon>
        <taxon>Gammaproteobacteria</taxon>
        <taxon>Cardiobacteriales</taxon>
        <taxon>Cardiobacteriaceae</taxon>
        <taxon>Cardiobacterium</taxon>
    </lineage>
</organism>
<proteinExistence type="predicted"/>
<dbReference type="NCBIfam" id="TIGR01460">
    <property type="entry name" value="HAD-SF-IIA"/>
    <property type="match status" value="1"/>
</dbReference>
<protein>
    <submittedName>
        <fullName evidence="1">DUMP phosphatase</fullName>
    </submittedName>
</protein>
<name>A0A381E5N8_9GAMM</name>
<dbReference type="SUPFAM" id="SSF56784">
    <property type="entry name" value="HAD-like"/>
    <property type="match status" value="1"/>
</dbReference>
<dbReference type="PANTHER" id="PTHR19288">
    <property type="entry name" value="4-NITROPHENYLPHOSPHATASE-RELATED"/>
    <property type="match status" value="1"/>
</dbReference>
<dbReference type="InterPro" id="IPR006356">
    <property type="entry name" value="HAD-SF_hydro_IIA_hyp3"/>
</dbReference>
<dbReference type="Pfam" id="PF13242">
    <property type="entry name" value="Hydrolase_like"/>
    <property type="match status" value="1"/>
</dbReference>
<gene>
    <name evidence="1" type="ORF">NCTC13294_01066</name>
</gene>
<evidence type="ECO:0000313" key="1">
    <source>
        <dbReference type="EMBL" id="SUX21672.1"/>
    </source>
</evidence>
<dbReference type="AlphaFoldDB" id="A0A381E5N8"/>